<dbReference type="Gene3D" id="3.10.10.10">
    <property type="entry name" value="HIV Type 1 Reverse Transcriptase, subunit A, domain 1"/>
    <property type="match status" value="1"/>
</dbReference>
<reference evidence="2" key="1">
    <citation type="submission" date="2021-01" db="EMBL/GenBank/DDBJ databases">
        <title>Caligus Genome Assembly.</title>
        <authorList>
            <person name="Gallardo-Escarate C."/>
        </authorList>
    </citation>
    <scope>NUCLEOTIDE SEQUENCE [LARGE SCALE GENOMIC DNA]</scope>
</reference>
<dbReference type="Gene3D" id="3.30.70.270">
    <property type="match status" value="1"/>
</dbReference>
<dbReference type="SUPFAM" id="SSF56672">
    <property type="entry name" value="DNA/RNA polymerases"/>
    <property type="match status" value="1"/>
</dbReference>
<organism evidence="1 2">
    <name type="scientific">Caligus rogercresseyi</name>
    <name type="common">Sea louse</name>
    <dbReference type="NCBI Taxonomy" id="217165"/>
    <lineage>
        <taxon>Eukaryota</taxon>
        <taxon>Metazoa</taxon>
        <taxon>Ecdysozoa</taxon>
        <taxon>Arthropoda</taxon>
        <taxon>Crustacea</taxon>
        <taxon>Multicrustacea</taxon>
        <taxon>Hexanauplia</taxon>
        <taxon>Copepoda</taxon>
        <taxon>Siphonostomatoida</taxon>
        <taxon>Caligidae</taxon>
        <taxon>Caligus</taxon>
    </lineage>
</organism>
<protein>
    <submittedName>
        <fullName evidence="1">Uncharacterized protein</fullName>
    </submittedName>
</protein>
<dbReference type="Proteomes" id="UP000595437">
    <property type="component" value="Chromosome 11"/>
</dbReference>
<feature type="non-terminal residue" evidence="1">
    <location>
        <position position="87"/>
    </location>
</feature>
<dbReference type="InterPro" id="IPR043128">
    <property type="entry name" value="Rev_trsase/Diguanyl_cyclase"/>
</dbReference>
<dbReference type="EMBL" id="CP045900">
    <property type="protein sequence ID" value="QQP42167.1"/>
    <property type="molecule type" value="Genomic_DNA"/>
</dbReference>
<evidence type="ECO:0000313" key="1">
    <source>
        <dbReference type="EMBL" id="QQP42167.1"/>
    </source>
</evidence>
<gene>
    <name evidence="1" type="ORF">FKW44_016746</name>
</gene>
<keyword evidence="2" id="KW-1185">Reference proteome</keyword>
<proteinExistence type="predicted"/>
<evidence type="ECO:0000313" key="2">
    <source>
        <dbReference type="Proteomes" id="UP000595437"/>
    </source>
</evidence>
<dbReference type="OrthoDB" id="6932368at2759"/>
<dbReference type="InterPro" id="IPR043502">
    <property type="entry name" value="DNA/RNA_pol_sf"/>
</dbReference>
<accession>A0A7T8H266</accession>
<dbReference type="AlphaFoldDB" id="A0A7T8H266"/>
<dbReference type="GO" id="GO:0071897">
    <property type="term" value="P:DNA biosynthetic process"/>
    <property type="evidence" value="ECO:0007669"/>
    <property type="project" value="UniProtKB-ARBA"/>
</dbReference>
<sequence length="87" mass="10019">AGIIRTSSLSWTTPLHFVKKKQPVEWGMVGDYHSKKIPDKYPLPHMKDIATRLHVSRIFSKVDLCQHTTTSLLTKKQTQNGIYKSIR</sequence>
<feature type="non-terminal residue" evidence="1">
    <location>
        <position position="1"/>
    </location>
</feature>
<name>A0A7T8H266_CALRO</name>